<dbReference type="Gene3D" id="3.30.465.10">
    <property type="match status" value="1"/>
</dbReference>
<proteinExistence type="predicted"/>
<comment type="caution">
    <text evidence="4">The sequence shown here is derived from an EMBL/GenBank/DDBJ whole genome shotgun (WGS) entry which is preliminary data.</text>
</comment>
<dbReference type="PANTHER" id="PTHR11748:SF103">
    <property type="entry name" value="GLYCOLATE OXIDASE SUBUNIT GLCE"/>
    <property type="match status" value="1"/>
</dbReference>
<dbReference type="InterPro" id="IPR006094">
    <property type="entry name" value="Oxid_FAD_bind_N"/>
</dbReference>
<evidence type="ECO:0000259" key="3">
    <source>
        <dbReference type="PROSITE" id="PS51387"/>
    </source>
</evidence>
<name>A0ABQ4SMC7_9HYPH</name>
<dbReference type="SUPFAM" id="SSF55103">
    <property type="entry name" value="FAD-linked oxidases, C-terminal domain"/>
    <property type="match status" value="1"/>
</dbReference>
<gene>
    <name evidence="4" type="ORF">GMJLKIPL_6266</name>
</gene>
<dbReference type="Proteomes" id="UP001055153">
    <property type="component" value="Unassembled WGS sequence"/>
</dbReference>
<accession>A0ABQ4SMC7</accession>
<evidence type="ECO:0000256" key="2">
    <source>
        <dbReference type="ARBA" id="ARBA00022827"/>
    </source>
</evidence>
<feature type="domain" description="FAD-binding PCMH-type" evidence="3">
    <location>
        <begin position="1"/>
        <end position="181"/>
    </location>
</feature>
<evidence type="ECO:0000313" key="4">
    <source>
        <dbReference type="EMBL" id="GJE04305.1"/>
    </source>
</evidence>
<dbReference type="Pfam" id="PF01565">
    <property type="entry name" value="FAD_binding_4"/>
    <property type="match status" value="1"/>
</dbReference>
<dbReference type="InterPro" id="IPR036318">
    <property type="entry name" value="FAD-bd_PCMH-like_sf"/>
</dbReference>
<dbReference type="SUPFAM" id="SSF56176">
    <property type="entry name" value="FAD-binding/transporter-associated domain-like"/>
    <property type="match status" value="1"/>
</dbReference>
<reference evidence="4" key="1">
    <citation type="journal article" date="2021" name="Front. Microbiol.">
        <title>Comprehensive Comparative Genomics and Phenotyping of Methylobacterium Species.</title>
        <authorList>
            <person name="Alessa O."/>
            <person name="Ogura Y."/>
            <person name="Fujitani Y."/>
            <person name="Takami H."/>
            <person name="Hayashi T."/>
            <person name="Sahin N."/>
            <person name="Tani A."/>
        </authorList>
    </citation>
    <scope>NUCLEOTIDE SEQUENCE</scope>
    <source>
        <strain evidence="4">DSM 17168</strain>
    </source>
</reference>
<evidence type="ECO:0000313" key="5">
    <source>
        <dbReference type="Proteomes" id="UP001055153"/>
    </source>
</evidence>
<dbReference type="InterPro" id="IPR016164">
    <property type="entry name" value="FAD-linked_Oxase-like_C"/>
</dbReference>
<dbReference type="NCBIfam" id="NF008439">
    <property type="entry name" value="PRK11282.1"/>
    <property type="match status" value="1"/>
</dbReference>
<dbReference type="EMBL" id="BPQQ01000111">
    <property type="protein sequence ID" value="GJE04305.1"/>
    <property type="molecule type" value="Genomic_DNA"/>
</dbReference>
<reference evidence="4" key="2">
    <citation type="submission" date="2021-08" db="EMBL/GenBank/DDBJ databases">
        <authorList>
            <person name="Tani A."/>
            <person name="Ola A."/>
            <person name="Ogura Y."/>
            <person name="Katsura K."/>
            <person name="Hayashi T."/>
        </authorList>
    </citation>
    <scope>NUCLEOTIDE SEQUENCE</scope>
    <source>
        <strain evidence="4">DSM 17168</strain>
    </source>
</reference>
<keyword evidence="1" id="KW-0285">Flavoprotein</keyword>
<dbReference type="RefSeq" id="WP_238241667.1">
    <property type="nucleotide sequence ID" value="NZ_BPQQ01000111.1"/>
</dbReference>
<sequence>MPTYEPRNEAEAAEIVAAAAARRERLRVVGGGTKAAFGRPAQDEATLSAANLTGITLYEPAELVIGARAGTPLAEVEARLAERRQMLPFEPMDHRALLGSSGEPTIGAVAAGNVSGPRRISAGAARDSLIGVRFVNGRGEVVKAGGRVMKNVTGLDLVKLMAGSWGTLGLLTEVIFKVLPVPERAATLVLPGLDDGRAVEALSLGLGSPFEITGAAHWPAGIGAGEARTLLRIEGFSASIDYRLGELRRLLRRYGTPEVVEGEDAAALWAAVRDAAPFAADRAEGAVWRISTAPGNGPALAAAVAARRPARWFYDWGGGLVWLLTGAEGDAGAAAVRAAVAQAGGHATLVRAPEAVRAAVPVFEPLSEPLMRLTAGIKAAHDPAGLFNPGRMYAGV</sequence>
<keyword evidence="5" id="KW-1185">Reference proteome</keyword>
<organism evidence="4 5">
    <name type="scientific">Methylobacterium isbiliense</name>
    <dbReference type="NCBI Taxonomy" id="315478"/>
    <lineage>
        <taxon>Bacteria</taxon>
        <taxon>Pseudomonadati</taxon>
        <taxon>Pseudomonadota</taxon>
        <taxon>Alphaproteobacteria</taxon>
        <taxon>Hyphomicrobiales</taxon>
        <taxon>Methylobacteriaceae</taxon>
        <taxon>Methylobacterium</taxon>
    </lineage>
</organism>
<keyword evidence="2" id="KW-0274">FAD</keyword>
<dbReference type="PANTHER" id="PTHR11748">
    <property type="entry name" value="D-LACTATE DEHYDROGENASE"/>
    <property type="match status" value="1"/>
</dbReference>
<evidence type="ECO:0000256" key="1">
    <source>
        <dbReference type="ARBA" id="ARBA00022630"/>
    </source>
</evidence>
<dbReference type="InterPro" id="IPR016166">
    <property type="entry name" value="FAD-bd_PCMH"/>
</dbReference>
<dbReference type="PROSITE" id="PS51387">
    <property type="entry name" value="FAD_PCMH"/>
    <property type="match status" value="1"/>
</dbReference>
<dbReference type="InterPro" id="IPR016169">
    <property type="entry name" value="FAD-bd_PCMH_sub2"/>
</dbReference>
<protein>
    <recommendedName>
        <fullName evidence="3">FAD-binding PCMH-type domain-containing protein</fullName>
    </recommendedName>
</protein>